<evidence type="ECO:0008006" key="4">
    <source>
        <dbReference type="Google" id="ProtNLM"/>
    </source>
</evidence>
<keyword evidence="2" id="KW-1133">Transmembrane helix</keyword>
<dbReference type="AlphaFoldDB" id="A0A8H7XT12"/>
<feature type="compositionally biased region" description="Low complexity" evidence="1">
    <location>
        <begin position="335"/>
        <end position="353"/>
    </location>
</feature>
<name>A0A8H7XT12_PSICU</name>
<feature type="region of interest" description="Disordered" evidence="1">
    <location>
        <begin position="470"/>
        <end position="539"/>
    </location>
</feature>
<feature type="compositionally biased region" description="Low complexity" evidence="1">
    <location>
        <begin position="282"/>
        <end position="328"/>
    </location>
</feature>
<keyword evidence="2" id="KW-0472">Membrane</keyword>
<organism evidence="3">
    <name type="scientific">Psilocybe cubensis</name>
    <name type="common">Psychedelic mushroom</name>
    <name type="synonym">Stropharia cubensis</name>
    <dbReference type="NCBI Taxonomy" id="181762"/>
    <lineage>
        <taxon>Eukaryota</taxon>
        <taxon>Fungi</taxon>
        <taxon>Dikarya</taxon>
        <taxon>Basidiomycota</taxon>
        <taxon>Agaricomycotina</taxon>
        <taxon>Agaricomycetes</taxon>
        <taxon>Agaricomycetidae</taxon>
        <taxon>Agaricales</taxon>
        <taxon>Agaricineae</taxon>
        <taxon>Strophariaceae</taxon>
        <taxon>Psilocybe</taxon>
    </lineage>
</organism>
<dbReference type="EMBL" id="JAFIQS010000008">
    <property type="protein sequence ID" value="KAG5166283.1"/>
    <property type="molecule type" value="Genomic_DNA"/>
</dbReference>
<sequence>MARLVVVDDTDSNFRYSGDWSLIDGADYARQGNFGAPYRSSLHRTTAGEASFSYSFDGSAGKIYGTINVKTTNGVTDPTWECKVDNTIISLETPFKYTENNWVLCKWDESTVPAGRHTITVTAKSNGQAFLFDYFLYTPSPGANVQNAEILVPFNNPDIQYGSGWVKLGTDATMAPDGGAVMTFPFYGTGITWVGTIPRELPQGSTSAEYSIDGQTTTFQLIGNPGSTTQYFQKYFQVSGLPLRTHTLQVTSRGRTSLTPLVLQNVIIQGGSLQEPKDTDGTDNAGGNSGNNGNTGSSGGSTNVSGGTTQSSTTRSATTSGTSSRTSTPVGVIVTTDSTGSTITSSPTASATSGLGQAVDSDADSVNPTDSSNSVSSIGPIIGGVVGGISVVIFIIIALLLYRRRRARRSASIQEYLGESQSPAGFGYTRQAQPFYTDATGGSVVSYSQAGATGRSEAVANGAVADRVAVESQHQMRQMHGNGASYTYAPAGNSKRARMLSESTSDPFSDTDANYNRTFNPSSSSGLPLGQSQANYNDSQRLSSSVSAYTSSASVAASSDQLLPLRGPSKFHEAFGYTEASQQQQQPFDGPSQTRRANVVINHEDSGYRMPQPSPPTTEIIEYPPMYTPS</sequence>
<feature type="region of interest" description="Disordered" evidence="1">
    <location>
        <begin position="578"/>
        <end position="597"/>
    </location>
</feature>
<dbReference type="OrthoDB" id="3052647at2759"/>
<protein>
    <recommendedName>
        <fullName evidence="4">Transmembrane protein</fullName>
    </recommendedName>
</protein>
<evidence type="ECO:0000256" key="1">
    <source>
        <dbReference type="SAM" id="MobiDB-lite"/>
    </source>
</evidence>
<feature type="region of interest" description="Disordered" evidence="1">
    <location>
        <begin position="270"/>
        <end position="377"/>
    </location>
</feature>
<reference evidence="3" key="1">
    <citation type="submission" date="2021-02" db="EMBL/GenBank/DDBJ databases">
        <title>Psilocybe cubensis genome.</title>
        <authorList>
            <person name="Mckernan K.J."/>
            <person name="Crawford S."/>
            <person name="Trippe A."/>
            <person name="Kane L.T."/>
            <person name="Mclaughlin S."/>
        </authorList>
    </citation>
    <scope>NUCLEOTIDE SEQUENCE [LARGE SCALE GENOMIC DNA]</scope>
    <source>
        <strain evidence="3">MGC-MH-2018</strain>
    </source>
</reference>
<feature type="region of interest" description="Disordered" evidence="1">
    <location>
        <begin position="603"/>
        <end position="630"/>
    </location>
</feature>
<gene>
    <name evidence="3" type="ORF">JR316_008366</name>
</gene>
<evidence type="ECO:0000256" key="2">
    <source>
        <dbReference type="SAM" id="Phobius"/>
    </source>
</evidence>
<accession>A0A8H7XT12</accession>
<feature type="compositionally biased region" description="Polar residues" evidence="1">
    <location>
        <begin position="501"/>
        <end position="520"/>
    </location>
</feature>
<evidence type="ECO:0000313" key="3">
    <source>
        <dbReference type="EMBL" id="KAG5166283.1"/>
    </source>
</evidence>
<comment type="caution">
    <text evidence="3">The sequence shown here is derived from an EMBL/GenBank/DDBJ whole genome shotgun (WGS) entry which is preliminary data.</text>
</comment>
<dbReference type="Gene3D" id="2.60.120.260">
    <property type="entry name" value="Galactose-binding domain-like"/>
    <property type="match status" value="2"/>
</dbReference>
<proteinExistence type="predicted"/>
<keyword evidence="2" id="KW-0812">Transmembrane</keyword>
<feature type="compositionally biased region" description="Low complexity" evidence="1">
    <location>
        <begin position="521"/>
        <end position="533"/>
    </location>
</feature>
<feature type="transmembrane region" description="Helical" evidence="2">
    <location>
        <begin position="381"/>
        <end position="402"/>
    </location>
</feature>